<feature type="domain" description="C-type lectin" evidence="4">
    <location>
        <begin position="93"/>
        <end position="197"/>
    </location>
</feature>
<feature type="transmembrane region" description="Helical" evidence="3">
    <location>
        <begin position="48"/>
        <end position="69"/>
    </location>
</feature>
<dbReference type="InterPro" id="IPR042190">
    <property type="entry name" value="KLRG1"/>
</dbReference>
<dbReference type="Gene3D" id="3.10.100.10">
    <property type="entry name" value="Mannose-Binding Protein A, subunit A"/>
    <property type="match status" value="1"/>
</dbReference>
<organism evidence="5 6">
    <name type="scientific">Mauremys mutica</name>
    <name type="common">yellowpond turtle</name>
    <dbReference type="NCBI Taxonomy" id="74926"/>
    <lineage>
        <taxon>Eukaryota</taxon>
        <taxon>Metazoa</taxon>
        <taxon>Chordata</taxon>
        <taxon>Craniata</taxon>
        <taxon>Vertebrata</taxon>
        <taxon>Euteleostomi</taxon>
        <taxon>Archelosauria</taxon>
        <taxon>Testudinata</taxon>
        <taxon>Testudines</taxon>
        <taxon>Cryptodira</taxon>
        <taxon>Durocryptodira</taxon>
        <taxon>Testudinoidea</taxon>
        <taxon>Geoemydidae</taxon>
        <taxon>Geoemydinae</taxon>
        <taxon>Mauremys</taxon>
    </lineage>
</organism>
<keyword evidence="6" id="KW-1185">Reference proteome</keyword>
<name>A0A9D4BA07_9SAUR</name>
<dbReference type="GO" id="GO:0030246">
    <property type="term" value="F:carbohydrate binding"/>
    <property type="evidence" value="ECO:0007669"/>
    <property type="project" value="UniProtKB-KW"/>
</dbReference>
<dbReference type="PANTHER" id="PTHR47648:SF1">
    <property type="entry name" value="KILLER CELL LECTIN-LIKE RECEPTOR SUBFAMILY G MEMBER 1"/>
    <property type="match status" value="1"/>
</dbReference>
<dbReference type="EMBL" id="JAHDVG010000463">
    <property type="protein sequence ID" value="KAH1186030.1"/>
    <property type="molecule type" value="Genomic_DNA"/>
</dbReference>
<evidence type="ECO:0000256" key="1">
    <source>
        <dbReference type="ARBA" id="ARBA00004167"/>
    </source>
</evidence>
<sequence>MDVSRAETSVAEMSEEIIYTSVRFSPTPPVCANNVVTNRAPQHGSSGLYSLAVGVGTLIALVVIAVVVWRIGEFGVWRIDSSCPGCPDQWFGYRNSCYFFSKMKKDWNSSQASCSAEGSHLLVINDAKKMHLFLEMHIGYHWIGLRNSTGSGWTWEDGSKLNNTKVISNSPVQHCGVLVKGALQASSCAVDFPWICEKSPK</sequence>
<dbReference type="InterPro" id="IPR033992">
    <property type="entry name" value="NKR-like_CTLD"/>
</dbReference>
<evidence type="ECO:0000313" key="6">
    <source>
        <dbReference type="Proteomes" id="UP000827986"/>
    </source>
</evidence>
<gene>
    <name evidence="5" type="ORF">KIL84_018779</name>
</gene>
<dbReference type="Pfam" id="PF00059">
    <property type="entry name" value="Lectin_C"/>
    <property type="match status" value="1"/>
</dbReference>
<evidence type="ECO:0000256" key="3">
    <source>
        <dbReference type="SAM" id="Phobius"/>
    </source>
</evidence>
<evidence type="ECO:0000259" key="4">
    <source>
        <dbReference type="PROSITE" id="PS50041"/>
    </source>
</evidence>
<dbReference type="CDD" id="cd03593">
    <property type="entry name" value="CLECT_NK_receptors_like"/>
    <property type="match status" value="1"/>
</dbReference>
<dbReference type="AlphaFoldDB" id="A0A9D4BA07"/>
<dbReference type="PANTHER" id="PTHR47648">
    <property type="entry name" value="KILLER CELL LECTIN-LIKE RECEPTOR SUBFAMILY G MEMBER 1"/>
    <property type="match status" value="1"/>
</dbReference>
<dbReference type="Proteomes" id="UP000827986">
    <property type="component" value="Unassembled WGS sequence"/>
</dbReference>
<keyword evidence="3" id="KW-1133">Transmembrane helix</keyword>
<keyword evidence="3" id="KW-0812">Transmembrane</keyword>
<dbReference type="SMART" id="SM00034">
    <property type="entry name" value="CLECT"/>
    <property type="match status" value="1"/>
</dbReference>
<dbReference type="GO" id="GO:0016020">
    <property type="term" value="C:membrane"/>
    <property type="evidence" value="ECO:0007669"/>
    <property type="project" value="UniProtKB-SubCell"/>
</dbReference>
<dbReference type="InterPro" id="IPR001304">
    <property type="entry name" value="C-type_lectin-like"/>
</dbReference>
<comment type="subcellular location">
    <subcellularLocation>
        <location evidence="1">Membrane</location>
        <topology evidence="1">Single-pass membrane protein</topology>
    </subcellularLocation>
</comment>
<protein>
    <recommendedName>
        <fullName evidence="4">C-type lectin domain-containing protein</fullName>
    </recommendedName>
</protein>
<evidence type="ECO:0000313" key="5">
    <source>
        <dbReference type="EMBL" id="KAH1186030.1"/>
    </source>
</evidence>
<comment type="caution">
    <text evidence="5">The sequence shown here is derived from an EMBL/GenBank/DDBJ whole genome shotgun (WGS) entry which is preliminary data.</text>
</comment>
<dbReference type="SUPFAM" id="SSF56436">
    <property type="entry name" value="C-type lectin-like"/>
    <property type="match status" value="1"/>
</dbReference>
<dbReference type="InterPro" id="IPR016186">
    <property type="entry name" value="C-type_lectin-like/link_sf"/>
</dbReference>
<reference evidence="5" key="1">
    <citation type="submission" date="2021-09" db="EMBL/GenBank/DDBJ databases">
        <title>The genome of Mauremys mutica provides insights into the evolution of semi-aquatic lifestyle.</title>
        <authorList>
            <person name="Gong S."/>
            <person name="Gao Y."/>
        </authorList>
    </citation>
    <scope>NUCLEOTIDE SEQUENCE</scope>
    <source>
        <strain evidence="5">MM-2020</strain>
        <tissue evidence="5">Muscle</tissue>
    </source>
</reference>
<proteinExistence type="predicted"/>
<dbReference type="InterPro" id="IPR016187">
    <property type="entry name" value="CTDL_fold"/>
</dbReference>
<dbReference type="PROSITE" id="PS50041">
    <property type="entry name" value="C_TYPE_LECTIN_2"/>
    <property type="match status" value="1"/>
</dbReference>
<accession>A0A9D4BA07</accession>
<keyword evidence="3" id="KW-0472">Membrane</keyword>
<evidence type="ECO:0000256" key="2">
    <source>
        <dbReference type="ARBA" id="ARBA00022734"/>
    </source>
</evidence>
<keyword evidence="2" id="KW-0430">Lectin</keyword>